<evidence type="ECO:0008006" key="4">
    <source>
        <dbReference type="Google" id="ProtNLM"/>
    </source>
</evidence>
<evidence type="ECO:0000256" key="1">
    <source>
        <dbReference type="SAM" id="MobiDB-lite"/>
    </source>
</evidence>
<reference evidence="3" key="1">
    <citation type="submission" date="2024-05" db="EMBL/GenBank/DDBJ databases">
        <title>Planctomycetes of the genus Singulisphaera possess chitinolytic capabilities.</title>
        <authorList>
            <person name="Ivanova A."/>
        </authorList>
    </citation>
    <scope>NUCLEOTIDE SEQUENCE</scope>
    <source>
        <strain evidence="3">Ch08T</strain>
    </source>
</reference>
<sequence>MNFFTTKPPWYIPLALFLMAMLVGLLMAYRLWQEMHEDDDPASDHERLSELEEAHFAGELDADELRRVRELLSRSNSPSPPEPLRRRPPLQPESPPSTSTGGNDAPDPGDSPEDFPTSEPPG</sequence>
<evidence type="ECO:0000313" key="3">
    <source>
        <dbReference type="EMBL" id="XBH01887.1"/>
    </source>
</evidence>
<dbReference type="AlphaFoldDB" id="A0AAU7C9R1"/>
<name>A0AAU7C9R1_9BACT</name>
<gene>
    <name evidence="3" type="ORF">V5E97_26580</name>
</gene>
<evidence type="ECO:0000256" key="2">
    <source>
        <dbReference type="SAM" id="Phobius"/>
    </source>
</evidence>
<feature type="transmembrane region" description="Helical" evidence="2">
    <location>
        <begin position="12"/>
        <end position="32"/>
    </location>
</feature>
<dbReference type="RefSeq" id="WP_406694632.1">
    <property type="nucleotide sequence ID" value="NZ_CP155447.1"/>
</dbReference>
<proteinExistence type="predicted"/>
<keyword evidence="2" id="KW-0812">Transmembrane</keyword>
<feature type="region of interest" description="Disordered" evidence="1">
    <location>
        <begin position="71"/>
        <end position="122"/>
    </location>
</feature>
<dbReference type="EMBL" id="CP155447">
    <property type="protein sequence ID" value="XBH01887.1"/>
    <property type="molecule type" value="Genomic_DNA"/>
</dbReference>
<protein>
    <recommendedName>
        <fullName evidence="4">SHOCT domain-containing protein</fullName>
    </recommendedName>
</protein>
<keyword evidence="2" id="KW-1133">Transmembrane helix</keyword>
<keyword evidence="2" id="KW-0472">Membrane</keyword>
<accession>A0AAU7C9R1</accession>
<organism evidence="3">
    <name type="scientific">Singulisphaera sp. Ch08</name>
    <dbReference type="NCBI Taxonomy" id="3120278"/>
    <lineage>
        <taxon>Bacteria</taxon>
        <taxon>Pseudomonadati</taxon>
        <taxon>Planctomycetota</taxon>
        <taxon>Planctomycetia</taxon>
        <taxon>Isosphaerales</taxon>
        <taxon>Isosphaeraceae</taxon>
        <taxon>Singulisphaera</taxon>
    </lineage>
</organism>